<dbReference type="CDD" id="cd00093">
    <property type="entry name" value="HTH_XRE"/>
    <property type="match status" value="1"/>
</dbReference>
<dbReference type="SUPFAM" id="SSF47413">
    <property type="entry name" value="lambda repressor-like DNA-binding domains"/>
    <property type="match status" value="1"/>
</dbReference>
<evidence type="ECO:0000256" key="1">
    <source>
        <dbReference type="ARBA" id="ARBA00023125"/>
    </source>
</evidence>
<dbReference type="PROSITE" id="PS50943">
    <property type="entry name" value="HTH_CROC1"/>
    <property type="match status" value="1"/>
</dbReference>
<feature type="transmembrane region" description="Helical" evidence="2">
    <location>
        <begin position="134"/>
        <end position="150"/>
    </location>
</feature>
<evidence type="ECO:0000259" key="3">
    <source>
        <dbReference type="PROSITE" id="PS50943"/>
    </source>
</evidence>
<name>A0A7K0K302_9ACTO</name>
<keyword evidence="5" id="KW-1185">Reference proteome</keyword>
<dbReference type="InterPro" id="IPR001387">
    <property type="entry name" value="Cro/C1-type_HTH"/>
</dbReference>
<dbReference type="Proteomes" id="UP000442535">
    <property type="component" value="Unassembled WGS sequence"/>
</dbReference>
<feature type="transmembrane region" description="Helical" evidence="2">
    <location>
        <begin position="110"/>
        <end position="128"/>
    </location>
</feature>
<dbReference type="InterPro" id="IPR010982">
    <property type="entry name" value="Lambda_DNA-bd_dom_sf"/>
</dbReference>
<evidence type="ECO:0000313" key="5">
    <source>
        <dbReference type="Proteomes" id="UP000442535"/>
    </source>
</evidence>
<keyword evidence="2" id="KW-1133">Transmembrane helix</keyword>
<dbReference type="Pfam" id="PF01381">
    <property type="entry name" value="HTH_3"/>
    <property type="match status" value="1"/>
</dbReference>
<feature type="domain" description="HTH cro/C1-type" evidence="3">
    <location>
        <begin position="10"/>
        <end position="64"/>
    </location>
</feature>
<accession>A0A7K0K302</accession>
<dbReference type="GO" id="GO:0003677">
    <property type="term" value="F:DNA binding"/>
    <property type="evidence" value="ECO:0007669"/>
    <property type="project" value="UniProtKB-KW"/>
</dbReference>
<comment type="caution">
    <text evidence="4">The sequence shown here is derived from an EMBL/GenBank/DDBJ whole genome shotgun (WGS) entry which is preliminary data.</text>
</comment>
<dbReference type="RefSeq" id="WP_154544807.1">
    <property type="nucleotide sequence ID" value="NZ_VUMY01000009.1"/>
</dbReference>
<sequence>MDLMKTGKFIADLRKEKGLTQEQLGEKIGVTNKTVSRWETGVYLPPADVMLVLGELFSVSVNEILSGKRLTDDEYKEAAEENLTQVIKASSFSLKDKIEFFKKKWLKEHIAIMVFIGICIIAVFIAGILINNVILVSITPLLIAVAHAWRNNTMMAYVERNAYDGIGN</sequence>
<dbReference type="PANTHER" id="PTHR46558">
    <property type="entry name" value="TRACRIPTIONAL REGULATORY PROTEIN-RELATED-RELATED"/>
    <property type="match status" value="1"/>
</dbReference>
<reference evidence="4 5" key="1">
    <citation type="submission" date="2019-08" db="EMBL/GenBank/DDBJ databases">
        <title>In-depth cultivation of the pig gut microbiome towards novel bacterial diversity and tailored functional studies.</title>
        <authorList>
            <person name="Wylensek D."/>
            <person name="Hitch T.C.A."/>
            <person name="Clavel T."/>
        </authorList>
    </citation>
    <scope>NUCLEOTIDE SEQUENCE [LARGE SCALE GENOMIC DNA]</scope>
    <source>
        <strain evidence="4 5">RF-GAM-744-WT-7</strain>
    </source>
</reference>
<proteinExistence type="predicted"/>
<gene>
    <name evidence="4" type="ORF">FYJ63_06060</name>
</gene>
<organism evidence="4 5">
    <name type="scientific">Mobiluncus porci</name>
    <dbReference type="NCBI Taxonomy" id="2652278"/>
    <lineage>
        <taxon>Bacteria</taxon>
        <taxon>Bacillati</taxon>
        <taxon>Actinomycetota</taxon>
        <taxon>Actinomycetes</taxon>
        <taxon>Actinomycetales</taxon>
        <taxon>Actinomycetaceae</taxon>
        <taxon>Mobiluncus</taxon>
    </lineage>
</organism>
<protein>
    <submittedName>
        <fullName evidence="4">Helix-turn-helix transcriptional regulator</fullName>
    </submittedName>
</protein>
<dbReference type="PANTHER" id="PTHR46558:SF11">
    <property type="entry name" value="HTH-TYPE TRANSCRIPTIONAL REGULATOR XRE"/>
    <property type="match status" value="1"/>
</dbReference>
<evidence type="ECO:0000256" key="2">
    <source>
        <dbReference type="SAM" id="Phobius"/>
    </source>
</evidence>
<keyword evidence="2" id="KW-0812">Transmembrane</keyword>
<keyword evidence="2" id="KW-0472">Membrane</keyword>
<dbReference type="Gene3D" id="1.10.260.40">
    <property type="entry name" value="lambda repressor-like DNA-binding domains"/>
    <property type="match status" value="1"/>
</dbReference>
<keyword evidence="1" id="KW-0238">DNA-binding</keyword>
<dbReference type="SMART" id="SM00530">
    <property type="entry name" value="HTH_XRE"/>
    <property type="match status" value="1"/>
</dbReference>
<dbReference type="EMBL" id="VUMY01000009">
    <property type="protein sequence ID" value="MST49799.1"/>
    <property type="molecule type" value="Genomic_DNA"/>
</dbReference>
<dbReference type="AlphaFoldDB" id="A0A7K0K302"/>
<evidence type="ECO:0000313" key="4">
    <source>
        <dbReference type="EMBL" id="MST49799.1"/>
    </source>
</evidence>